<reference evidence="3" key="1">
    <citation type="submission" date="2009-10" db="EMBL/GenBank/DDBJ databases">
        <title>The complete chromosome of Gordonia bronchialis DSM 43247.</title>
        <authorList>
            <consortium name="US DOE Joint Genome Institute (JGI-PGF)"/>
            <person name="Lucas S."/>
            <person name="Copeland A."/>
            <person name="Lapidus A."/>
            <person name="Glavina del Rio T."/>
            <person name="Dalin E."/>
            <person name="Tice H."/>
            <person name="Bruce D."/>
            <person name="Goodwin L."/>
            <person name="Pitluck S."/>
            <person name="Kyrpides N."/>
            <person name="Mavromatis K."/>
            <person name="Ivanova N."/>
            <person name="Ovchinnikova G."/>
            <person name="Saunders E."/>
            <person name="Brettin T."/>
            <person name="Detter J.C."/>
            <person name="Han C."/>
            <person name="Larimer F."/>
            <person name="Land M."/>
            <person name="Hauser L."/>
            <person name="Markowitz V."/>
            <person name="Cheng J.-F."/>
            <person name="Hugenholtz P."/>
            <person name="Woyke T."/>
            <person name="Wu D."/>
            <person name="Jando M."/>
            <person name="Schneider S."/>
            <person name="Goeker M."/>
            <person name="Klenk H.-P."/>
            <person name="Eisen J.A."/>
        </authorList>
    </citation>
    <scope>NUCLEOTIDE SEQUENCE [LARGE SCALE GENOMIC DNA]</scope>
    <source>
        <strain evidence="3">ATCC 25592 / DSM 43247 / BCRC 13721 / JCM 3198 / KCTC 3076 / NBRC 16047 / NCTC 10667</strain>
    </source>
</reference>
<dbReference type="Proteomes" id="UP000001219">
    <property type="component" value="Chromosome"/>
</dbReference>
<reference evidence="2 3" key="2">
    <citation type="journal article" date="2010" name="Stand. Genomic Sci.">
        <title>Complete genome sequence of Gordonia bronchialis type strain (3410).</title>
        <authorList>
            <person name="Ivanova N."/>
            <person name="Sikorski J."/>
            <person name="Jando M."/>
            <person name="Lapidus A."/>
            <person name="Nolan M."/>
            <person name="Lucas S."/>
            <person name="Del Rio T.G."/>
            <person name="Tice H."/>
            <person name="Copeland A."/>
            <person name="Cheng J.F."/>
            <person name="Chen F."/>
            <person name="Bruce D."/>
            <person name="Goodwin L."/>
            <person name="Pitluck S."/>
            <person name="Mavromatis K."/>
            <person name="Ovchinnikova G."/>
            <person name="Pati A."/>
            <person name="Chen A."/>
            <person name="Palaniappan K."/>
            <person name="Land M."/>
            <person name="Hauser L."/>
            <person name="Chang Y.J."/>
            <person name="Jeffries C.D."/>
            <person name="Chain P."/>
            <person name="Saunders E."/>
            <person name="Han C."/>
            <person name="Detter J.C."/>
            <person name="Brettin T."/>
            <person name="Rohde M."/>
            <person name="Goker M."/>
            <person name="Bristow J."/>
            <person name="Eisen J.A."/>
            <person name="Markowitz V."/>
            <person name="Hugenholtz P."/>
            <person name="Klenk H.P."/>
            <person name="Kyrpides N.C."/>
        </authorList>
    </citation>
    <scope>NUCLEOTIDE SEQUENCE [LARGE SCALE GENOMIC DNA]</scope>
    <source>
        <strain evidence="3">ATCC 25592 / DSM 43247 / BCRC 13721 / JCM 3198 / KCTC 3076 / NBRC 16047 / NCTC 10667</strain>
    </source>
</reference>
<dbReference type="InterPro" id="IPR011042">
    <property type="entry name" value="6-blade_b-propeller_TolB-like"/>
</dbReference>
<organism evidence="2 3">
    <name type="scientific">Gordonia bronchialis (strain ATCC 25592 / DSM 43247 / BCRC 13721 / JCM 3198 / KCTC 3076 / NBRC 16047 / NCTC 10667)</name>
    <name type="common">Rhodococcus bronchialis</name>
    <dbReference type="NCBI Taxonomy" id="526226"/>
    <lineage>
        <taxon>Bacteria</taxon>
        <taxon>Bacillati</taxon>
        <taxon>Actinomycetota</taxon>
        <taxon>Actinomycetes</taxon>
        <taxon>Mycobacteriales</taxon>
        <taxon>Gordoniaceae</taxon>
        <taxon>Gordonia</taxon>
    </lineage>
</organism>
<evidence type="ECO:0000313" key="3">
    <source>
        <dbReference type="Proteomes" id="UP000001219"/>
    </source>
</evidence>
<dbReference type="HOGENOM" id="CLU_868088_0_0_11"/>
<dbReference type="AlphaFoldDB" id="D0L3C6"/>
<dbReference type="KEGG" id="gbr:Gbro_3880"/>
<gene>
    <name evidence="2" type="ordered locus">Gbro_3880</name>
</gene>
<proteinExistence type="predicted"/>
<dbReference type="STRING" id="526226.Gbro_3880"/>
<sequence>MASDGVRRIRRFVAATVTCTAMATIATAVSGGPATAEPRCAATISTLIPSPSPTGWAENITYDATGGLWVTRTLDNTVQRYDRNNRLTATVPVASPGAIRPGPGGALYVTSGDSPVNMIPGSPRTGALLRIDPAAPRPVARPVIRGLGMPNGLAFDARGNAYIADGALGVIRLRPDGSVDRRWSRSAPQNLTPTATVNGTGVNGAVVVGDTLYVTLTTSLTGRVLAVPLDHPDRVRVAADLTAPLPGVLDDLTVLDSGSSRSLVVTSTLGQLHVVDLRTGTRCGVMLGAPLTAVAVRPNGPRQLAVTSENGAVYAVTLRR</sequence>
<feature type="signal peptide" evidence="1">
    <location>
        <begin position="1"/>
        <end position="28"/>
    </location>
</feature>
<dbReference type="eggNOG" id="COG3386">
    <property type="taxonomic scope" value="Bacteria"/>
</dbReference>
<feature type="chain" id="PRO_5003010923" description="SMP-30/Gluconolaconase/LRE domain protein" evidence="1">
    <location>
        <begin position="29"/>
        <end position="320"/>
    </location>
</feature>
<name>D0L3C6_GORB4</name>
<evidence type="ECO:0000313" key="2">
    <source>
        <dbReference type="EMBL" id="ACY23056.1"/>
    </source>
</evidence>
<evidence type="ECO:0000256" key="1">
    <source>
        <dbReference type="SAM" id="SignalP"/>
    </source>
</evidence>
<dbReference type="RefSeq" id="WP_012835559.1">
    <property type="nucleotide sequence ID" value="NC_013441.1"/>
</dbReference>
<dbReference type="SUPFAM" id="SSF63829">
    <property type="entry name" value="Calcium-dependent phosphotriesterase"/>
    <property type="match status" value="1"/>
</dbReference>
<protein>
    <recommendedName>
        <fullName evidence="4">SMP-30/Gluconolaconase/LRE domain protein</fullName>
    </recommendedName>
</protein>
<accession>D0L3C6</accession>
<keyword evidence="3" id="KW-1185">Reference proteome</keyword>
<dbReference type="EMBL" id="CP001802">
    <property type="protein sequence ID" value="ACY23056.1"/>
    <property type="molecule type" value="Genomic_DNA"/>
</dbReference>
<keyword evidence="1" id="KW-0732">Signal</keyword>
<dbReference type="Gene3D" id="2.120.10.30">
    <property type="entry name" value="TolB, C-terminal domain"/>
    <property type="match status" value="1"/>
</dbReference>
<evidence type="ECO:0008006" key="4">
    <source>
        <dbReference type="Google" id="ProtNLM"/>
    </source>
</evidence>